<dbReference type="InterPro" id="IPR009057">
    <property type="entry name" value="Homeodomain-like_sf"/>
</dbReference>
<organism evidence="2 3">
    <name type="scientific">Vagococcus lutrae</name>
    <dbReference type="NCBI Taxonomy" id="81947"/>
    <lineage>
        <taxon>Bacteria</taxon>
        <taxon>Bacillati</taxon>
        <taxon>Bacillota</taxon>
        <taxon>Bacilli</taxon>
        <taxon>Lactobacillales</taxon>
        <taxon>Enterococcaceae</taxon>
        <taxon>Vagococcus</taxon>
    </lineage>
</organism>
<dbReference type="GO" id="GO:0004803">
    <property type="term" value="F:transposase activity"/>
    <property type="evidence" value="ECO:0007669"/>
    <property type="project" value="InterPro"/>
</dbReference>
<dbReference type="SUPFAM" id="SSF46689">
    <property type="entry name" value="Homeodomain-like"/>
    <property type="match status" value="1"/>
</dbReference>
<dbReference type="Proteomes" id="UP001179600">
    <property type="component" value="Chromosome"/>
</dbReference>
<dbReference type="GO" id="GO:0006313">
    <property type="term" value="P:DNA transposition"/>
    <property type="evidence" value="ECO:0007669"/>
    <property type="project" value="InterPro"/>
</dbReference>
<dbReference type="GO" id="GO:0003677">
    <property type="term" value="F:DNA binding"/>
    <property type="evidence" value="ECO:0007669"/>
    <property type="project" value="InterPro"/>
</dbReference>
<evidence type="ECO:0000313" key="2">
    <source>
        <dbReference type="EMBL" id="WCG23418.1"/>
    </source>
</evidence>
<gene>
    <name evidence="2" type="ORF">PML95_04030</name>
</gene>
<protein>
    <submittedName>
        <fullName evidence="2">Transposase</fullName>
    </submittedName>
</protein>
<sequence length="120" mass="14221">MRYEESFKQHCVNLVVKEGRTKASVTKEFNLSQGIIKRWIDVYEALQSNTQADLEKRQRELEKENKLLKKENDFLKKRPPSLPRTKTFKIFIYSTTSSRIWYQVVMPEITSIPSGILSFY</sequence>
<accession>A0AAF0BD62</accession>
<reference evidence="2" key="1">
    <citation type="submission" date="2023-01" db="EMBL/GenBank/DDBJ databases">
        <title>Oxazolidinone resistance genes in florfenicol resistant enterococci from beef cattle and veal calves at slaughter.</title>
        <authorList>
            <person name="Biggel M."/>
        </authorList>
    </citation>
    <scope>NUCLEOTIDE SEQUENCE</scope>
    <source>
        <strain evidence="2">K204-1</strain>
    </source>
</reference>
<dbReference type="Gene3D" id="1.10.10.60">
    <property type="entry name" value="Homeodomain-like"/>
    <property type="match status" value="1"/>
</dbReference>
<evidence type="ECO:0000256" key="1">
    <source>
        <dbReference type="SAM" id="Coils"/>
    </source>
</evidence>
<keyword evidence="1" id="KW-0175">Coiled coil</keyword>
<dbReference type="EMBL" id="CP116507">
    <property type="protein sequence ID" value="WCG23418.1"/>
    <property type="molecule type" value="Genomic_DNA"/>
</dbReference>
<proteinExistence type="predicted"/>
<dbReference type="RefSeq" id="WP_272163652.1">
    <property type="nucleotide sequence ID" value="NZ_CP116507.1"/>
</dbReference>
<feature type="coiled-coil region" evidence="1">
    <location>
        <begin position="51"/>
        <end position="78"/>
    </location>
</feature>
<dbReference type="AlphaFoldDB" id="A0AAF0BD62"/>
<dbReference type="InterPro" id="IPR002514">
    <property type="entry name" value="Transposase_8"/>
</dbReference>
<dbReference type="Pfam" id="PF01527">
    <property type="entry name" value="HTH_Tnp_1"/>
    <property type="match status" value="1"/>
</dbReference>
<evidence type="ECO:0000313" key="3">
    <source>
        <dbReference type="Proteomes" id="UP001179600"/>
    </source>
</evidence>
<name>A0AAF0BD62_9ENTE</name>